<keyword evidence="7" id="KW-1185">Reference proteome</keyword>
<dbReference type="PANTHER" id="PTHR46193:SF18">
    <property type="entry name" value="HEXITOL PHOSPHATASE B"/>
    <property type="match status" value="1"/>
</dbReference>
<name>A0A6A9QJE5_SULME</name>
<dbReference type="Proteomes" id="UP000470772">
    <property type="component" value="Unassembled WGS sequence"/>
</dbReference>
<dbReference type="InterPro" id="IPR036412">
    <property type="entry name" value="HAD-like_sf"/>
</dbReference>
<protein>
    <submittedName>
        <fullName evidence="6">HAD-IA family hydrolase</fullName>
    </submittedName>
</protein>
<keyword evidence="4" id="KW-0460">Magnesium</keyword>
<dbReference type="GO" id="GO:0016787">
    <property type="term" value="F:hydrolase activity"/>
    <property type="evidence" value="ECO:0007669"/>
    <property type="project" value="UniProtKB-KW"/>
</dbReference>
<dbReference type="SFLD" id="SFLDS00003">
    <property type="entry name" value="Haloacid_Dehalogenase"/>
    <property type="match status" value="1"/>
</dbReference>
<dbReference type="InterPro" id="IPR023198">
    <property type="entry name" value="PGP-like_dom2"/>
</dbReference>
<dbReference type="AlphaFoldDB" id="A0A6A9QJE5"/>
<dbReference type="InterPro" id="IPR006439">
    <property type="entry name" value="HAD-SF_hydro_IA"/>
</dbReference>
<sequence length="208" mass="22938">MEGVIFDLDGTLANTALLHKKAWEIALNRIGEKPTFDITILLGRKTIDIAKILIGEDRADTLASLKTEIYNSLIKEEAKPTECAKELVNKLKDNGIKVAVVTSSKRISAEEVLRIIEISPHTLVTNDDVNMGKPHPEPVLKALNIMKVKPTNVIGIGDTAYDIIAYNSAGLNKSFLLRGDVPLNKELLSSFIYHEIDSLCDLMTTSRI</sequence>
<evidence type="ECO:0000313" key="6">
    <source>
        <dbReference type="EMBL" id="MUN28259.1"/>
    </source>
</evidence>
<dbReference type="RefSeq" id="WP_054838076.1">
    <property type="nucleotide sequence ID" value="NZ_BBBY01000005.1"/>
</dbReference>
<dbReference type="SMR" id="A0A6A9QJE5"/>
<dbReference type="SUPFAM" id="SSF56784">
    <property type="entry name" value="HAD-like"/>
    <property type="match status" value="1"/>
</dbReference>
<comment type="similarity">
    <text evidence="2">Belongs to the HAD-like hydrolase superfamily.</text>
</comment>
<gene>
    <name evidence="6" type="ORF">GC250_01970</name>
</gene>
<evidence type="ECO:0000313" key="7">
    <source>
        <dbReference type="Proteomes" id="UP000470772"/>
    </source>
</evidence>
<dbReference type="InterPro" id="IPR051600">
    <property type="entry name" value="Beta-PGM-like"/>
</dbReference>
<dbReference type="Gene3D" id="1.10.150.240">
    <property type="entry name" value="Putative phosphatase, domain 2"/>
    <property type="match status" value="1"/>
</dbReference>
<dbReference type="Gene3D" id="3.40.50.1000">
    <property type="entry name" value="HAD superfamily/HAD-like"/>
    <property type="match status" value="1"/>
</dbReference>
<dbReference type="NCBIfam" id="TIGR01509">
    <property type="entry name" value="HAD-SF-IA-v3"/>
    <property type="match status" value="1"/>
</dbReference>
<organism evidence="6 7">
    <name type="scientific">Sulfuracidifex metallicus DSM 6482 = JCM 9184</name>
    <dbReference type="NCBI Taxonomy" id="523847"/>
    <lineage>
        <taxon>Archaea</taxon>
        <taxon>Thermoproteota</taxon>
        <taxon>Thermoprotei</taxon>
        <taxon>Sulfolobales</taxon>
        <taxon>Sulfolobaceae</taxon>
        <taxon>Sulfuracidifex</taxon>
    </lineage>
</organism>
<evidence type="ECO:0000256" key="1">
    <source>
        <dbReference type="ARBA" id="ARBA00001946"/>
    </source>
</evidence>
<evidence type="ECO:0000256" key="3">
    <source>
        <dbReference type="ARBA" id="ARBA00022723"/>
    </source>
</evidence>
<dbReference type="GO" id="GO:0046872">
    <property type="term" value="F:metal ion binding"/>
    <property type="evidence" value="ECO:0007669"/>
    <property type="project" value="UniProtKB-KW"/>
</dbReference>
<dbReference type="PANTHER" id="PTHR46193">
    <property type="entry name" value="6-PHOSPHOGLUCONATE PHOSPHATASE"/>
    <property type="match status" value="1"/>
</dbReference>
<evidence type="ECO:0000256" key="5">
    <source>
        <dbReference type="ARBA" id="ARBA00023277"/>
    </source>
</evidence>
<dbReference type="InterPro" id="IPR023214">
    <property type="entry name" value="HAD_sf"/>
</dbReference>
<dbReference type="Pfam" id="PF13419">
    <property type="entry name" value="HAD_2"/>
    <property type="match status" value="1"/>
</dbReference>
<dbReference type="InterPro" id="IPR041492">
    <property type="entry name" value="HAD_2"/>
</dbReference>
<evidence type="ECO:0000256" key="2">
    <source>
        <dbReference type="ARBA" id="ARBA00007958"/>
    </source>
</evidence>
<reference evidence="6 7" key="1">
    <citation type="submission" date="2019-10" db="EMBL/GenBank/DDBJ databases">
        <title>Sequencing and Assembly of Multiple Reported Metal-Biooxidizing Members of the Extremely Thermoacidophilic Archaeal Family Sulfolobaceae.</title>
        <authorList>
            <person name="Counts J.A."/>
            <person name="Kelly R.M."/>
        </authorList>
    </citation>
    <scope>NUCLEOTIDE SEQUENCE [LARGE SCALE GENOMIC DNA]</scope>
    <source>
        <strain evidence="6 7">DSM 6482</strain>
    </source>
</reference>
<dbReference type="EMBL" id="WGGD01000005">
    <property type="protein sequence ID" value="MUN28259.1"/>
    <property type="molecule type" value="Genomic_DNA"/>
</dbReference>
<dbReference type="SFLD" id="SFLDG01129">
    <property type="entry name" value="C1.5:_HAD__Beta-PGM__Phosphata"/>
    <property type="match status" value="1"/>
</dbReference>
<evidence type="ECO:0000256" key="4">
    <source>
        <dbReference type="ARBA" id="ARBA00022842"/>
    </source>
</evidence>
<accession>A0A6A9QJE5</accession>
<keyword evidence="3" id="KW-0479">Metal-binding</keyword>
<dbReference type="OrthoDB" id="31229at2157"/>
<keyword evidence="6" id="KW-0378">Hydrolase</keyword>
<proteinExistence type="inferred from homology"/>
<comment type="cofactor">
    <cofactor evidence="1">
        <name>Mg(2+)</name>
        <dbReference type="ChEBI" id="CHEBI:18420"/>
    </cofactor>
</comment>
<comment type="caution">
    <text evidence="6">The sequence shown here is derived from an EMBL/GenBank/DDBJ whole genome shotgun (WGS) entry which is preliminary data.</text>
</comment>
<dbReference type="NCBIfam" id="TIGR01549">
    <property type="entry name" value="HAD-SF-IA-v1"/>
    <property type="match status" value="1"/>
</dbReference>
<keyword evidence="5" id="KW-0119">Carbohydrate metabolism</keyword>